<organism evidence="1 2">
    <name type="scientific">Hymenobacter lucidus</name>
    <dbReference type="NCBI Taxonomy" id="2880930"/>
    <lineage>
        <taxon>Bacteria</taxon>
        <taxon>Pseudomonadati</taxon>
        <taxon>Bacteroidota</taxon>
        <taxon>Cytophagia</taxon>
        <taxon>Cytophagales</taxon>
        <taxon>Hymenobacteraceae</taxon>
        <taxon>Hymenobacter</taxon>
    </lineage>
</organism>
<protein>
    <recommendedName>
        <fullName evidence="3">DUF4230 domain-containing protein</fullName>
    </recommendedName>
</protein>
<gene>
    <name evidence="1" type="ORF">LGH74_16820</name>
</gene>
<comment type="caution">
    <text evidence="1">The sequence shown here is derived from an EMBL/GenBank/DDBJ whole genome shotgun (WGS) entry which is preliminary data.</text>
</comment>
<evidence type="ECO:0000313" key="2">
    <source>
        <dbReference type="Proteomes" id="UP001165296"/>
    </source>
</evidence>
<keyword evidence="2" id="KW-1185">Reference proteome</keyword>
<dbReference type="Proteomes" id="UP001165296">
    <property type="component" value="Unassembled WGS sequence"/>
</dbReference>
<proteinExistence type="predicted"/>
<reference evidence="1" key="1">
    <citation type="submission" date="2021-10" db="EMBL/GenBank/DDBJ databases">
        <authorList>
            <person name="Dean J.D."/>
            <person name="Kim M.K."/>
            <person name="Newey C.N."/>
            <person name="Stoker T.S."/>
            <person name="Thompson D.W."/>
            <person name="Grose J.H."/>
        </authorList>
    </citation>
    <scope>NUCLEOTIDE SEQUENCE</scope>
    <source>
        <strain evidence="1">BT178</strain>
    </source>
</reference>
<name>A0ABS8ATV7_9BACT</name>
<dbReference type="EMBL" id="JAJADR010000005">
    <property type="protein sequence ID" value="MCB2409657.1"/>
    <property type="molecule type" value="Genomic_DNA"/>
</dbReference>
<accession>A0ABS8ATV7</accession>
<evidence type="ECO:0008006" key="3">
    <source>
        <dbReference type="Google" id="ProtNLM"/>
    </source>
</evidence>
<sequence length="234" mass="25836">MNHARVVALAPLKCLLAAMLVVAGHFVGVAQRRPHAAFIPPGSYPEQTRNPTLRYEPGGQPGSYRGLDGHWHPVQIAGWLPDRVYLNESGNYYRAFSPEEMTAFVDFSADTVVTVAGVAPGKLGNNQLTAFGRQLFRGGGVQLVDVNDQATSLIGILFQPHRLFIRQNADGWVLLPKQKAALQQLLVTMLADDAALVAELQAKRIGRWQVQRVLVRYADFRTTRFLQSAAQPRP</sequence>
<evidence type="ECO:0000313" key="1">
    <source>
        <dbReference type="EMBL" id="MCB2409657.1"/>
    </source>
</evidence>